<proteinExistence type="inferred from homology"/>
<dbReference type="SUPFAM" id="SSF47144">
    <property type="entry name" value="HSC20 (HSCB), C-terminal oligomerisation domain"/>
    <property type="match status" value="1"/>
</dbReference>
<dbReference type="PROSITE" id="PS50076">
    <property type="entry name" value="DNAJ_2"/>
    <property type="match status" value="1"/>
</dbReference>
<dbReference type="CDD" id="cd06257">
    <property type="entry name" value="DnaJ"/>
    <property type="match status" value="1"/>
</dbReference>
<protein>
    <recommendedName>
        <fullName evidence="3">J domain-containing protein</fullName>
    </recommendedName>
</protein>
<dbReference type="InterPro" id="IPR001623">
    <property type="entry name" value="DnaJ_domain"/>
</dbReference>
<feature type="domain" description="J" evidence="3">
    <location>
        <begin position="140"/>
        <end position="212"/>
    </location>
</feature>
<dbReference type="GO" id="GO:0051259">
    <property type="term" value="P:protein complex oligomerization"/>
    <property type="evidence" value="ECO:0007669"/>
    <property type="project" value="InterPro"/>
</dbReference>
<keyword evidence="2" id="KW-0143">Chaperone</keyword>
<evidence type="ECO:0000313" key="5">
    <source>
        <dbReference type="Proteomes" id="UP000678393"/>
    </source>
</evidence>
<name>A0A8S3ZTW4_9EUPU</name>
<dbReference type="SUPFAM" id="SSF46565">
    <property type="entry name" value="Chaperone J-domain"/>
    <property type="match status" value="1"/>
</dbReference>
<dbReference type="InterPro" id="IPR036869">
    <property type="entry name" value="J_dom_sf"/>
</dbReference>
<dbReference type="PANTHER" id="PTHR14021:SF15">
    <property type="entry name" value="IRON-SULFUR CLUSTER CO-CHAPERONE PROTEIN HSCB"/>
    <property type="match status" value="1"/>
</dbReference>
<dbReference type="HAMAP" id="MF_00682">
    <property type="entry name" value="HscB"/>
    <property type="match status" value="1"/>
</dbReference>
<dbReference type="InterPro" id="IPR009073">
    <property type="entry name" value="HscB_oligo_C"/>
</dbReference>
<evidence type="ECO:0000259" key="3">
    <source>
        <dbReference type="PROSITE" id="PS50076"/>
    </source>
</evidence>
<comment type="similarity">
    <text evidence="1">Belongs to the HscB family.</text>
</comment>
<evidence type="ECO:0000256" key="2">
    <source>
        <dbReference type="ARBA" id="ARBA00023186"/>
    </source>
</evidence>
<dbReference type="GO" id="GO:0051087">
    <property type="term" value="F:protein-folding chaperone binding"/>
    <property type="evidence" value="ECO:0007669"/>
    <property type="project" value="InterPro"/>
</dbReference>
<dbReference type="PANTHER" id="PTHR14021">
    <property type="entry name" value="IRON-SULFUR CLUSTER CO-CHAPERONE PROTEIN HSCB"/>
    <property type="match status" value="1"/>
</dbReference>
<evidence type="ECO:0000256" key="1">
    <source>
        <dbReference type="ARBA" id="ARBA00010476"/>
    </source>
</evidence>
<dbReference type="InterPro" id="IPR036386">
    <property type="entry name" value="HscB_C_sf"/>
</dbReference>
<accession>A0A8S3ZTW4</accession>
<dbReference type="Gene3D" id="1.10.287.110">
    <property type="entry name" value="DnaJ domain"/>
    <property type="match status" value="1"/>
</dbReference>
<gene>
    <name evidence="4" type="ORF">CUNI_LOCUS16533</name>
</gene>
<dbReference type="Pfam" id="PF07743">
    <property type="entry name" value="HSCB_C"/>
    <property type="match status" value="1"/>
</dbReference>
<keyword evidence="5" id="KW-1185">Reference proteome</keyword>
<reference evidence="4" key="1">
    <citation type="submission" date="2021-04" db="EMBL/GenBank/DDBJ databases">
        <authorList>
            <consortium name="Molecular Ecology Group"/>
        </authorList>
    </citation>
    <scope>NUCLEOTIDE SEQUENCE</scope>
</reference>
<evidence type="ECO:0000313" key="4">
    <source>
        <dbReference type="EMBL" id="CAG5130975.1"/>
    </source>
</evidence>
<dbReference type="GO" id="GO:0001671">
    <property type="term" value="F:ATPase activator activity"/>
    <property type="evidence" value="ECO:0007669"/>
    <property type="project" value="InterPro"/>
</dbReference>
<sequence>MNLKTPLSQWLHLVYKMHYSSENFGSRLLYLNKFSNLSNCTTQVNNRTTETTIKLQAVNCVNRIITVPLFHHNIFVSYSLAQLRKFHTEHNKGRLCMKSSPLLFSHCQRHCWNCGRNTNPTRELFFCDCGVVQKPACELTYFDLMQLKPSFDIDTKSLGDMFRETQKRLHPDKFSGKKQEEIDLAQQQSALLNKAYNTLLKPLSRAIYLLELQNIEISEKDNFTDPQFLMEIMEINEQISAAKKPSDVEASEKLSDARIEECIKEISEHYKKNAWNDMKKATIKLRYYTTIQERINEIKRSSLG</sequence>
<dbReference type="InterPro" id="IPR004640">
    <property type="entry name" value="HscB"/>
</dbReference>
<dbReference type="Gene3D" id="1.20.1280.20">
    <property type="entry name" value="HscB, C-terminal domain"/>
    <property type="match status" value="1"/>
</dbReference>
<dbReference type="GO" id="GO:0005739">
    <property type="term" value="C:mitochondrion"/>
    <property type="evidence" value="ECO:0007669"/>
    <property type="project" value="TreeGrafter"/>
</dbReference>
<organism evidence="4 5">
    <name type="scientific">Candidula unifasciata</name>
    <dbReference type="NCBI Taxonomy" id="100452"/>
    <lineage>
        <taxon>Eukaryota</taxon>
        <taxon>Metazoa</taxon>
        <taxon>Spiralia</taxon>
        <taxon>Lophotrochozoa</taxon>
        <taxon>Mollusca</taxon>
        <taxon>Gastropoda</taxon>
        <taxon>Heterobranchia</taxon>
        <taxon>Euthyneura</taxon>
        <taxon>Panpulmonata</taxon>
        <taxon>Eupulmonata</taxon>
        <taxon>Stylommatophora</taxon>
        <taxon>Helicina</taxon>
        <taxon>Helicoidea</taxon>
        <taxon>Geomitridae</taxon>
        <taxon>Candidula</taxon>
    </lineage>
</organism>
<dbReference type="OrthoDB" id="448954at2759"/>
<dbReference type="NCBIfam" id="TIGR00714">
    <property type="entry name" value="hscB"/>
    <property type="match status" value="1"/>
</dbReference>
<dbReference type="EMBL" id="CAJHNH020004401">
    <property type="protein sequence ID" value="CAG5130975.1"/>
    <property type="molecule type" value="Genomic_DNA"/>
</dbReference>
<comment type="caution">
    <text evidence="4">The sequence shown here is derived from an EMBL/GenBank/DDBJ whole genome shotgun (WGS) entry which is preliminary data.</text>
</comment>
<dbReference type="GO" id="GO:0044571">
    <property type="term" value="P:[2Fe-2S] cluster assembly"/>
    <property type="evidence" value="ECO:0007669"/>
    <property type="project" value="InterPro"/>
</dbReference>
<dbReference type="SMART" id="SM00271">
    <property type="entry name" value="DnaJ"/>
    <property type="match status" value="1"/>
</dbReference>
<dbReference type="Proteomes" id="UP000678393">
    <property type="component" value="Unassembled WGS sequence"/>
</dbReference>
<dbReference type="AlphaFoldDB" id="A0A8S3ZTW4"/>